<sequence length="233" mass="23599">MKAISSMATRLVLADLMAAAAAERLARVDVESVGGVDAAGRVAAGEAFDLVFLASGALSRLAADGHVDAETVTPLVLSQVAIAVPSGSSEKAVRPDGPAFADAAGLRDALRNATRVGYSTGPSGTALAKMIDDWGMSSELGDRLVQARPGIPVARSLADGEVDLGFQQLSELVGQPGVRILGVMPDDCAIDTVFSGGVATASADQARARKVLTFFASAAVAPIKAQHSFGVPA</sequence>
<dbReference type="GO" id="GO:0015689">
    <property type="term" value="P:molybdate ion transport"/>
    <property type="evidence" value="ECO:0007669"/>
    <property type="project" value="TreeGrafter"/>
</dbReference>
<name>A0A511AI59_9MICO</name>
<dbReference type="RefSeq" id="WP_147038295.1">
    <property type="nucleotide sequence ID" value="NZ_BJUW01000003.1"/>
</dbReference>
<dbReference type="AlphaFoldDB" id="A0A511AI59"/>
<dbReference type="EMBL" id="BJUW01000003">
    <property type="protein sequence ID" value="GEK85657.1"/>
    <property type="molecule type" value="Genomic_DNA"/>
</dbReference>
<dbReference type="OrthoDB" id="8216219at2"/>
<protein>
    <recommendedName>
        <fullName evidence="3">Molybdenum ABC transporter substrate-binding protein</fullName>
    </recommendedName>
</protein>
<reference evidence="1 2" key="1">
    <citation type="submission" date="2019-07" db="EMBL/GenBank/DDBJ databases">
        <title>Whole genome shotgun sequence of Microbacterium aerolatum NBRC 103071.</title>
        <authorList>
            <person name="Hosoyama A."/>
            <person name="Uohara A."/>
            <person name="Ohji S."/>
            <person name="Ichikawa N."/>
        </authorList>
    </citation>
    <scope>NUCLEOTIDE SEQUENCE [LARGE SCALE GENOMIC DNA]</scope>
    <source>
        <strain evidence="1 2">NBRC 103071</strain>
    </source>
</reference>
<dbReference type="SUPFAM" id="SSF53850">
    <property type="entry name" value="Periplasmic binding protein-like II"/>
    <property type="match status" value="1"/>
</dbReference>
<keyword evidence="2" id="KW-1185">Reference proteome</keyword>
<dbReference type="PANTHER" id="PTHR30632">
    <property type="entry name" value="MOLYBDATE-BINDING PERIPLASMIC PROTEIN"/>
    <property type="match status" value="1"/>
</dbReference>
<dbReference type="Gene3D" id="3.40.190.10">
    <property type="entry name" value="Periplasmic binding protein-like II"/>
    <property type="match status" value="2"/>
</dbReference>
<dbReference type="PANTHER" id="PTHR30632:SF11">
    <property type="entry name" value="BLR4797 PROTEIN"/>
    <property type="match status" value="1"/>
</dbReference>
<evidence type="ECO:0008006" key="3">
    <source>
        <dbReference type="Google" id="ProtNLM"/>
    </source>
</evidence>
<proteinExistence type="predicted"/>
<dbReference type="InterPro" id="IPR050682">
    <property type="entry name" value="ModA/WtpA"/>
</dbReference>
<dbReference type="GO" id="GO:0030973">
    <property type="term" value="F:molybdate ion binding"/>
    <property type="evidence" value="ECO:0007669"/>
    <property type="project" value="TreeGrafter"/>
</dbReference>
<dbReference type="Pfam" id="PF13531">
    <property type="entry name" value="SBP_bac_11"/>
    <property type="match status" value="1"/>
</dbReference>
<gene>
    <name evidence="1" type="ORF">MAE01_08330</name>
</gene>
<dbReference type="Proteomes" id="UP000321225">
    <property type="component" value="Unassembled WGS sequence"/>
</dbReference>
<comment type="caution">
    <text evidence="1">The sequence shown here is derived from an EMBL/GenBank/DDBJ whole genome shotgun (WGS) entry which is preliminary data.</text>
</comment>
<evidence type="ECO:0000313" key="2">
    <source>
        <dbReference type="Proteomes" id="UP000321225"/>
    </source>
</evidence>
<evidence type="ECO:0000313" key="1">
    <source>
        <dbReference type="EMBL" id="GEK85657.1"/>
    </source>
</evidence>
<accession>A0A511AI59</accession>
<organism evidence="1 2">
    <name type="scientific">Microbacterium aerolatum</name>
    <dbReference type="NCBI Taxonomy" id="153731"/>
    <lineage>
        <taxon>Bacteria</taxon>
        <taxon>Bacillati</taxon>
        <taxon>Actinomycetota</taxon>
        <taxon>Actinomycetes</taxon>
        <taxon>Micrococcales</taxon>
        <taxon>Microbacteriaceae</taxon>
        <taxon>Microbacterium</taxon>
    </lineage>
</organism>